<dbReference type="InterPro" id="IPR001932">
    <property type="entry name" value="PPM-type_phosphatase-like_dom"/>
</dbReference>
<organism evidence="3 4">
    <name type="scientific">Hondaea fermentalgiana</name>
    <dbReference type="NCBI Taxonomy" id="2315210"/>
    <lineage>
        <taxon>Eukaryota</taxon>
        <taxon>Sar</taxon>
        <taxon>Stramenopiles</taxon>
        <taxon>Bigyra</taxon>
        <taxon>Labyrinthulomycetes</taxon>
        <taxon>Thraustochytrida</taxon>
        <taxon>Thraustochytriidae</taxon>
        <taxon>Hondaea</taxon>
    </lineage>
</organism>
<dbReference type="Gene3D" id="3.60.40.10">
    <property type="entry name" value="PPM-type phosphatase domain"/>
    <property type="match status" value="1"/>
</dbReference>
<accession>A0A2R5G3G1</accession>
<evidence type="ECO:0000313" key="4">
    <source>
        <dbReference type="Proteomes" id="UP000241890"/>
    </source>
</evidence>
<feature type="compositionally biased region" description="Acidic residues" evidence="1">
    <location>
        <begin position="46"/>
        <end position="55"/>
    </location>
</feature>
<dbReference type="Pfam" id="PF00481">
    <property type="entry name" value="PP2C"/>
    <property type="match status" value="1"/>
</dbReference>
<dbReference type="SMART" id="SM00332">
    <property type="entry name" value="PP2Cc"/>
    <property type="match status" value="1"/>
</dbReference>
<feature type="domain" description="PPM-type phosphatase" evidence="2">
    <location>
        <begin position="119"/>
        <end position="421"/>
    </location>
</feature>
<name>A0A2R5G3G1_9STRA</name>
<dbReference type="CDD" id="cd00143">
    <property type="entry name" value="PP2Cc"/>
    <property type="match status" value="1"/>
</dbReference>
<proteinExistence type="predicted"/>
<feature type="region of interest" description="Disordered" evidence="1">
    <location>
        <begin position="31"/>
        <end position="65"/>
    </location>
</feature>
<protein>
    <submittedName>
        <fullName evidence="3">Protein phosphatase, putative</fullName>
    </submittedName>
</protein>
<evidence type="ECO:0000313" key="3">
    <source>
        <dbReference type="EMBL" id="GBG25552.1"/>
    </source>
</evidence>
<evidence type="ECO:0000259" key="2">
    <source>
        <dbReference type="PROSITE" id="PS51746"/>
    </source>
</evidence>
<reference evidence="3 4" key="1">
    <citation type="submission" date="2017-12" db="EMBL/GenBank/DDBJ databases">
        <title>Sequencing, de novo assembly and annotation of complete genome of a new Thraustochytrid species, strain FCC1311.</title>
        <authorList>
            <person name="Sedici K."/>
            <person name="Godart F."/>
            <person name="Aiese Cigliano R."/>
            <person name="Sanseverino W."/>
            <person name="Barakat M."/>
            <person name="Ortet P."/>
            <person name="Marechal E."/>
            <person name="Cagnac O."/>
            <person name="Amato A."/>
        </authorList>
    </citation>
    <scope>NUCLEOTIDE SEQUENCE [LARGE SCALE GENOMIC DNA]</scope>
</reference>
<dbReference type="OrthoDB" id="10264738at2759"/>
<dbReference type="Proteomes" id="UP000241890">
    <property type="component" value="Unassembled WGS sequence"/>
</dbReference>
<dbReference type="GO" id="GO:0004722">
    <property type="term" value="F:protein serine/threonine phosphatase activity"/>
    <property type="evidence" value="ECO:0007669"/>
    <property type="project" value="InterPro"/>
</dbReference>
<dbReference type="AlphaFoldDB" id="A0A2R5G3G1"/>
<dbReference type="SUPFAM" id="SSF81606">
    <property type="entry name" value="PP2C-like"/>
    <property type="match status" value="1"/>
</dbReference>
<keyword evidence="4" id="KW-1185">Reference proteome</keyword>
<gene>
    <name evidence="3" type="ORF">FCC1311_017712</name>
</gene>
<dbReference type="EMBL" id="BEYU01000013">
    <property type="protein sequence ID" value="GBG25552.1"/>
    <property type="molecule type" value="Genomic_DNA"/>
</dbReference>
<evidence type="ECO:0000256" key="1">
    <source>
        <dbReference type="SAM" id="MobiDB-lite"/>
    </source>
</evidence>
<feature type="region of interest" description="Disordered" evidence="1">
    <location>
        <begin position="77"/>
        <end position="105"/>
    </location>
</feature>
<dbReference type="InParanoid" id="A0A2R5G3G1"/>
<dbReference type="PROSITE" id="PS51746">
    <property type="entry name" value="PPM_2"/>
    <property type="match status" value="1"/>
</dbReference>
<dbReference type="InterPro" id="IPR015655">
    <property type="entry name" value="PP2C"/>
</dbReference>
<feature type="compositionally biased region" description="Acidic residues" evidence="1">
    <location>
        <begin position="80"/>
        <end position="90"/>
    </location>
</feature>
<dbReference type="PANTHER" id="PTHR47992">
    <property type="entry name" value="PROTEIN PHOSPHATASE"/>
    <property type="match status" value="1"/>
</dbReference>
<dbReference type="InterPro" id="IPR036457">
    <property type="entry name" value="PPM-type-like_dom_sf"/>
</dbReference>
<sequence>MQPMQQTGTAAEHNVKCMPLAQPFLRKHARSFQSIDRVTERKQGEEESDSEDSDESSIGSVEDLSLDDDALAASLQVCDDANDDDDDDDDTSPRTRPRRSLLARPSFEAIHVHGQGPAATGFAAAKGSRSTMEDRVAIEADTRAVLAGIFDGHGGSMMSHWLATTFCAHLHETLAAEASNETLAPVLLKEAFLNADLELLAQVREIKQAAGKSLQAQADQSLRRCKSQGAAKEDAGSTATVAALFPETRQLVVAWVGDSRAVLCRNGRAVPLTRDHRPAVDADERQRVLDMGGVLSGSGRLFHDLNLSRAMGSFKHKGHDLYAILPPFSETKETDNDRRLQAQNVLSSVPEICDVRLTAEDHFVIIASDGVWDVVENEIAVEICREALHSGATANEAAETLVHHAIRAGSADNLSVAIMCL</sequence>
<comment type="caution">
    <text evidence="3">The sequence shown here is derived from an EMBL/GenBank/DDBJ whole genome shotgun (WGS) entry which is preliminary data.</text>
</comment>